<name>A0AAW3ETT1_BURGA</name>
<sequence length="36" mass="4321">MFESLEIKSFFHKRHKLMLSLKNRYTFSSLMAQPSS</sequence>
<comment type="caution">
    <text evidence="1">The sequence shown here is derived from an EMBL/GenBank/DDBJ whole genome shotgun (WGS) entry which is preliminary data.</text>
</comment>
<accession>A0AAW3ETT1</accession>
<reference evidence="1 2" key="1">
    <citation type="submission" date="2014-04" db="EMBL/GenBank/DDBJ databases">
        <authorList>
            <person name="Bishop-Lilly K.A."/>
            <person name="Broomall S.M."/>
            <person name="Chain P.S."/>
            <person name="Chertkov O."/>
            <person name="Coyne S.R."/>
            <person name="Daligault H.E."/>
            <person name="Davenport K.W."/>
            <person name="Erkkila T."/>
            <person name="Frey K.G."/>
            <person name="Gibbons H.S."/>
            <person name="Gu W."/>
            <person name="Jaissle J."/>
            <person name="Johnson S.L."/>
            <person name="Koroleva G.I."/>
            <person name="Ladner J.T."/>
            <person name="Lo C.-C."/>
            <person name="Minogue T.D."/>
            <person name="Munk C."/>
            <person name="Palacios G.F."/>
            <person name="Redden C.L."/>
            <person name="Rosenzweig C.N."/>
            <person name="Scholz M.B."/>
            <person name="Teshima H."/>
            <person name="Xu Y."/>
        </authorList>
    </citation>
    <scope>NUCLEOTIDE SEQUENCE [LARGE SCALE GENOMIC DNA]</scope>
    <source>
        <strain evidence="2">gladioli</strain>
    </source>
</reference>
<protein>
    <submittedName>
        <fullName evidence="1">Uncharacterized protein</fullName>
    </submittedName>
</protein>
<dbReference type="AlphaFoldDB" id="A0AAW3ETT1"/>
<proteinExistence type="predicted"/>
<dbReference type="Proteomes" id="UP000029590">
    <property type="component" value="Unassembled WGS sequence"/>
</dbReference>
<dbReference type="EMBL" id="JPGG01000018">
    <property type="protein sequence ID" value="KGC10522.1"/>
    <property type="molecule type" value="Genomic_DNA"/>
</dbReference>
<evidence type="ECO:0000313" key="2">
    <source>
        <dbReference type="Proteomes" id="UP000029590"/>
    </source>
</evidence>
<organism evidence="1 2">
    <name type="scientific">Burkholderia gladioli</name>
    <name type="common">Pseudomonas marginata</name>
    <name type="synonym">Phytomonas marginata</name>
    <dbReference type="NCBI Taxonomy" id="28095"/>
    <lineage>
        <taxon>Bacteria</taxon>
        <taxon>Pseudomonadati</taxon>
        <taxon>Pseudomonadota</taxon>
        <taxon>Betaproteobacteria</taxon>
        <taxon>Burkholderiales</taxon>
        <taxon>Burkholderiaceae</taxon>
        <taxon>Burkholderia</taxon>
    </lineage>
</organism>
<dbReference type="KEGG" id="bgo:BM43_2923"/>
<gene>
    <name evidence="1" type="ORF">DM48_5973</name>
</gene>
<evidence type="ECO:0000313" key="1">
    <source>
        <dbReference type="EMBL" id="KGC10522.1"/>
    </source>
</evidence>